<feature type="chain" id="PRO_5041296767" description="Vacuolar protein sorting/targeting protein 10" evidence="22">
    <location>
        <begin position="28"/>
        <end position="1509"/>
    </location>
</feature>
<evidence type="ECO:0000256" key="4">
    <source>
        <dbReference type="ARBA" id="ARBA00022448"/>
    </source>
</evidence>
<evidence type="ECO:0000313" key="24">
    <source>
        <dbReference type="EMBL" id="KAK0392550.1"/>
    </source>
</evidence>
<evidence type="ECO:0000256" key="16">
    <source>
        <dbReference type="ARBA" id="ARBA00031354"/>
    </source>
</evidence>
<keyword evidence="11 21" id="KW-0472">Membrane</keyword>
<evidence type="ECO:0000256" key="8">
    <source>
        <dbReference type="ARBA" id="ARBA00022927"/>
    </source>
</evidence>
<dbReference type="FunFam" id="2.10.70.80:FF:000001">
    <property type="entry name" value="Sortilin-related VPS10 domain-containing receptor 1"/>
    <property type="match status" value="1"/>
</dbReference>
<dbReference type="GO" id="GO:0006623">
    <property type="term" value="P:protein targeting to vacuole"/>
    <property type="evidence" value="ECO:0007669"/>
    <property type="project" value="TreeGrafter"/>
</dbReference>
<accession>A0AA39GS34</accession>
<keyword evidence="7" id="KW-0677">Repeat</keyword>
<evidence type="ECO:0000256" key="2">
    <source>
        <dbReference type="ARBA" id="ARBA00004488"/>
    </source>
</evidence>
<feature type="signal peptide" evidence="22">
    <location>
        <begin position="1"/>
        <end position="27"/>
    </location>
</feature>
<keyword evidence="10" id="KW-0333">Golgi apparatus</keyword>
<evidence type="ECO:0000256" key="6">
    <source>
        <dbReference type="ARBA" id="ARBA00022729"/>
    </source>
</evidence>
<evidence type="ECO:0000256" key="11">
    <source>
        <dbReference type="ARBA" id="ARBA00023136"/>
    </source>
</evidence>
<name>A0AA39GS34_SARSR</name>
<evidence type="ECO:0000256" key="21">
    <source>
        <dbReference type="SAM" id="Phobius"/>
    </source>
</evidence>
<proteinExistence type="predicted"/>
<dbReference type="SUPFAM" id="SSF110296">
    <property type="entry name" value="Oligoxyloglucan reducing end-specific cellobiohydrolase"/>
    <property type="match status" value="2"/>
</dbReference>
<keyword evidence="5 21" id="KW-0812">Transmembrane</keyword>
<gene>
    <name evidence="24" type="ORF">NLU13_2045</name>
</gene>
<dbReference type="Pfam" id="PF15902">
    <property type="entry name" value="Sortilin-Vps10"/>
    <property type="match status" value="2"/>
</dbReference>
<dbReference type="GO" id="GO:0006896">
    <property type="term" value="P:Golgi to vacuole transport"/>
    <property type="evidence" value="ECO:0007669"/>
    <property type="project" value="TreeGrafter"/>
</dbReference>
<dbReference type="CDD" id="cd15482">
    <property type="entry name" value="Sialidase_non-viral"/>
    <property type="match status" value="1"/>
</dbReference>
<keyword evidence="13" id="KW-0325">Glycoprotein</keyword>
<evidence type="ECO:0000313" key="25">
    <source>
        <dbReference type="Proteomes" id="UP001175261"/>
    </source>
</evidence>
<dbReference type="SMART" id="SM00602">
    <property type="entry name" value="VPS10"/>
    <property type="match status" value="2"/>
</dbReference>
<organism evidence="24 25">
    <name type="scientific">Sarocladium strictum</name>
    <name type="common">Black bundle disease fungus</name>
    <name type="synonym">Acremonium strictum</name>
    <dbReference type="NCBI Taxonomy" id="5046"/>
    <lineage>
        <taxon>Eukaryota</taxon>
        <taxon>Fungi</taxon>
        <taxon>Dikarya</taxon>
        <taxon>Ascomycota</taxon>
        <taxon>Pezizomycotina</taxon>
        <taxon>Sordariomycetes</taxon>
        <taxon>Hypocreomycetidae</taxon>
        <taxon>Hypocreales</taxon>
        <taxon>Sarocladiaceae</taxon>
        <taxon>Sarocladium</taxon>
    </lineage>
</organism>
<reference evidence="24" key="1">
    <citation type="submission" date="2022-10" db="EMBL/GenBank/DDBJ databases">
        <title>Determination and structural analysis of whole genome sequence of Sarocladium strictum F4-1.</title>
        <authorList>
            <person name="Hu L."/>
            <person name="Jiang Y."/>
        </authorList>
    </citation>
    <scope>NUCLEOTIDE SEQUENCE</scope>
    <source>
        <strain evidence="24">F4-1</strain>
    </source>
</reference>
<evidence type="ECO:0000256" key="15">
    <source>
        <dbReference type="ARBA" id="ARBA00031250"/>
    </source>
</evidence>
<dbReference type="GO" id="GO:0006895">
    <property type="term" value="P:Golgi to endosome transport"/>
    <property type="evidence" value="ECO:0007669"/>
    <property type="project" value="TreeGrafter"/>
</dbReference>
<feature type="domain" description="VPS10" evidence="23">
    <location>
        <begin position="734"/>
        <end position="1366"/>
    </location>
</feature>
<feature type="domain" description="VPS10" evidence="23">
    <location>
        <begin position="42"/>
        <end position="685"/>
    </location>
</feature>
<evidence type="ECO:0000256" key="13">
    <source>
        <dbReference type="ARBA" id="ARBA00023180"/>
    </source>
</evidence>
<evidence type="ECO:0000256" key="9">
    <source>
        <dbReference type="ARBA" id="ARBA00022989"/>
    </source>
</evidence>
<keyword evidence="12" id="KW-0675">Receptor</keyword>
<feature type="region of interest" description="Disordered" evidence="20">
    <location>
        <begin position="658"/>
        <end position="694"/>
    </location>
</feature>
<dbReference type="GO" id="GO:0005829">
    <property type="term" value="C:cytosol"/>
    <property type="evidence" value="ECO:0007669"/>
    <property type="project" value="GOC"/>
</dbReference>
<dbReference type="FunFam" id="3.30.60.270:FF:000005">
    <property type="entry name" value="Sortilin"/>
    <property type="match status" value="2"/>
</dbReference>
<keyword evidence="4" id="KW-0813">Transport</keyword>
<sequence>MRSAGWAGASWRSLLLSVLCIAPRVLAADNPDITVTSLDHPPFNLGYFEDSDVVMFRDDAEKALYRSDDAGKSWKKVSDVPDVAYFIPHPFDHKTAFALSEGTTHYKTEDQGKSWTKFESGSRPSKFQREILSFHAGDPNRIIFNGMDCDIFCDEESSYTTDGFKTSKMLRAFTAGCRWAKATPEFSTGDKDLDESRTLCMVTDPFSFFKEDQSLHISDSYFAVVDKSIQEFTPNMDTDKGASGVVNLAVVKGYLVVATSGFNSDEMALFVTADTIKWHRAIFPNDDSHDHSHTITQEAYTVLESTNYSIQVDVMTSHPSRPMGVMFTSNSNGTFFTENIPYTNRNPNGMVDFEKISGIQGVFLINIVENGREVDKNGEAKKVVSRITFDDGRTFEPIKAGDDSIHLHSFTELDNIGRVFSSYAPGLVLGNGNTGKSLGKFSESNLFVSDDAGVNWKKALDGPHKYEFGDSGSILVAVKDTAKADVKEIRYSLNHGIDWDSVKLPDDLEIQPMWLTTTQDSTSLKFLLLGKQSSTFHMIAIDFSALKLPTCEENDMEDWHARVDDDGKPTCIMGHQQTYRRRKKDAKCFINKEFEDPVPKTEDCECTDADFECDYNFQRDPDDKSVCKKIGPIAVPEGECKEKSDTFMGSSGWRLIPGNSCKRTKGEQKDKQVERKCEEGGSAKPTPPPATGDISHKKVEFDAKLQDFQKIYLEGGDKSEIVIVRPAADAGGGMLEVEDKIWRTADHGKTFDRILEGEEVKSIITHKYYGAVVYFTTKSKKVIYSIDGGKTFHSFDAPSSAGEGLPLSFHPEHKDWLIWVGKQCDKVGKSETCFLEASISTDRGDNWKTMLRYVHKCEFTGSTAYKAPDRDIRQIVCLVREEERNDAPLTIVSSNDYFVEDKTEFKGEVQEFATMSEFIVVAGEEAKSGDLHALASLDGKHFEPANFPLNFNKDHENVYTLLDSSTHAVNLFVREQGAADREYGSIIKSNSNGTSYVLSAAKVNCNHDNYVDFEKLPGLEGVVLINVVANPGKKEKTKKLQTKISHNDGSEWGYLAPPAKDVDGKAYKCSSAKGDAACALHVHHYTERDDKRNTFAASTAVGLVFAIGNVGSELGDMEKADTFMSNDGGVSWKNVKKGHWTWQYGDQGSIIVLVERATSKNKVKTKTISYSTDEGKTWSDYAFSDDEVSVLDITTVRSGKSRNFLLWCRSDKGKIFSVNIDFTGLTDKACKLDKDDSNKSDYYLWSPVHPLQDDDCLFGHVARYLRKKTDRKCFNDQSLQRLYDYSDCACSRRDYECAYNFELDNHGQCSLVKGLKPLSPAEECRKNNATSWFEPTGYRRVPLSTCTGGNELDKTSREHPCEGFEDEFEKKHGTSGVAIFFAVVIPFALAGCIGWYVFRNWDGKFGQIRLGDSASTFDSDQPWVKYPVIAISAVAAVVASIPLVLTSLWRTATGAYASVGGRGGGAGNWFSGGQRRFTTRDSFARGRSDYNMVDDDEGELLGDDSDEEV</sequence>
<dbReference type="Gene3D" id="2.130.10.10">
    <property type="entry name" value="YVTN repeat-like/Quinoprotein amine dehydrogenase"/>
    <property type="match status" value="2"/>
</dbReference>
<evidence type="ECO:0000256" key="10">
    <source>
        <dbReference type="ARBA" id="ARBA00023034"/>
    </source>
</evidence>
<keyword evidence="25" id="KW-1185">Reference proteome</keyword>
<dbReference type="InterPro" id="IPR031778">
    <property type="entry name" value="Sortilin_N"/>
</dbReference>
<evidence type="ECO:0000256" key="22">
    <source>
        <dbReference type="SAM" id="SignalP"/>
    </source>
</evidence>
<evidence type="ECO:0000259" key="23">
    <source>
        <dbReference type="SMART" id="SM00602"/>
    </source>
</evidence>
<dbReference type="PANTHER" id="PTHR12106:SF27">
    <property type="entry name" value="SORTILIN-RELATED RECEPTOR"/>
    <property type="match status" value="1"/>
</dbReference>
<dbReference type="Gene3D" id="2.10.70.80">
    <property type="match status" value="2"/>
</dbReference>
<evidence type="ECO:0000256" key="14">
    <source>
        <dbReference type="ARBA" id="ARBA00025569"/>
    </source>
</evidence>
<feature type="transmembrane region" description="Helical" evidence="21">
    <location>
        <begin position="1377"/>
        <end position="1398"/>
    </location>
</feature>
<dbReference type="Proteomes" id="UP001175261">
    <property type="component" value="Unassembled WGS sequence"/>
</dbReference>
<evidence type="ECO:0000256" key="5">
    <source>
        <dbReference type="ARBA" id="ARBA00022692"/>
    </source>
</evidence>
<evidence type="ECO:0000256" key="19">
    <source>
        <dbReference type="ARBA" id="ARBA00032910"/>
    </source>
</evidence>
<evidence type="ECO:0000256" key="20">
    <source>
        <dbReference type="SAM" id="MobiDB-lite"/>
    </source>
</evidence>
<dbReference type="Gene3D" id="3.30.60.270">
    <property type="match status" value="2"/>
</dbReference>
<dbReference type="Pfam" id="PF15901">
    <property type="entry name" value="Sortilin_C"/>
    <property type="match status" value="2"/>
</dbReference>
<dbReference type="InterPro" id="IPR031777">
    <property type="entry name" value="Sortilin_C"/>
</dbReference>
<dbReference type="EMBL" id="JAPDFR010000001">
    <property type="protein sequence ID" value="KAK0392550.1"/>
    <property type="molecule type" value="Genomic_DNA"/>
</dbReference>
<dbReference type="GO" id="GO:0005794">
    <property type="term" value="C:Golgi apparatus"/>
    <property type="evidence" value="ECO:0007669"/>
    <property type="project" value="UniProtKB-SubCell"/>
</dbReference>
<comment type="function">
    <text evidence="14">Functions as a sorting receptor in the Golgi compartment required for the intracellular sorting and delivery of soluble vacuolar proteins, like carboxypeptidase Y (CPY) and proteinase A. Executes multiple rounds of sorting by cycling between the late Golgi and a prevacuolar endosome-like compartment.</text>
</comment>
<keyword evidence="6 22" id="KW-0732">Signal</keyword>
<dbReference type="InterPro" id="IPR050310">
    <property type="entry name" value="VPS10-sortilin"/>
</dbReference>
<dbReference type="InterPro" id="IPR006581">
    <property type="entry name" value="VPS10"/>
</dbReference>
<comment type="subcellular location">
    <subcellularLocation>
        <location evidence="1">Golgi apparatus</location>
        <location evidence="1">trans-Golgi network membrane</location>
        <topology evidence="1">Multi-pass membrane protein</topology>
    </subcellularLocation>
    <subcellularLocation>
        <location evidence="2">Prevacuolar compartment membrane</location>
        <topology evidence="2">Multi-pass membrane protein</topology>
    </subcellularLocation>
</comment>
<keyword evidence="9 21" id="KW-1133">Transmembrane helix</keyword>
<evidence type="ECO:0000256" key="7">
    <source>
        <dbReference type="ARBA" id="ARBA00022737"/>
    </source>
</evidence>
<feature type="transmembrane region" description="Helical" evidence="21">
    <location>
        <begin position="1428"/>
        <end position="1449"/>
    </location>
</feature>
<dbReference type="PANTHER" id="PTHR12106">
    <property type="entry name" value="SORTILIN RELATED"/>
    <property type="match status" value="1"/>
</dbReference>
<evidence type="ECO:0000256" key="3">
    <source>
        <dbReference type="ARBA" id="ARBA00015369"/>
    </source>
</evidence>
<evidence type="ECO:0000256" key="18">
    <source>
        <dbReference type="ARBA" id="ARBA00032705"/>
    </source>
</evidence>
<keyword evidence="8" id="KW-0653">Protein transport</keyword>
<evidence type="ECO:0000256" key="12">
    <source>
        <dbReference type="ARBA" id="ARBA00023170"/>
    </source>
</evidence>
<dbReference type="InterPro" id="IPR015943">
    <property type="entry name" value="WD40/YVTN_repeat-like_dom_sf"/>
</dbReference>
<protein>
    <recommendedName>
        <fullName evidence="3">Vacuolar protein sorting/targeting protein 10</fullName>
    </recommendedName>
    <alternativeName>
        <fullName evidence="16">Carboxypeptidase Y receptor</fullName>
    </alternativeName>
    <alternativeName>
        <fullName evidence="15 17">Sortilin VPS10</fullName>
    </alternativeName>
    <alternativeName>
        <fullName evidence="18 19">Vacuolar carboxypeptidase Sorting receptor VPS10</fullName>
    </alternativeName>
</protein>
<dbReference type="GO" id="GO:0016020">
    <property type="term" value="C:membrane"/>
    <property type="evidence" value="ECO:0007669"/>
    <property type="project" value="InterPro"/>
</dbReference>
<feature type="compositionally biased region" description="Basic and acidic residues" evidence="20">
    <location>
        <begin position="664"/>
        <end position="681"/>
    </location>
</feature>
<evidence type="ECO:0000256" key="1">
    <source>
        <dbReference type="ARBA" id="ARBA00004166"/>
    </source>
</evidence>
<evidence type="ECO:0000256" key="17">
    <source>
        <dbReference type="ARBA" id="ARBA00031902"/>
    </source>
</evidence>
<comment type="caution">
    <text evidence="24">The sequence shown here is derived from an EMBL/GenBank/DDBJ whole genome shotgun (WGS) entry which is preliminary data.</text>
</comment>